<dbReference type="SUPFAM" id="SSF49265">
    <property type="entry name" value="Fibronectin type III"/>
    <property type="match status" value="1"/>
</dbReference>
<dbReference type="InterPro" id="IPR036116">
    <property type="entry name" value="FN3_sf"/>
</dbReference>
<reference evidence="4 5" key="1">
    <citation type="submission" date="2017-03" db="EMBL/GenBank/DDBJ databases">
        <title>Draft Genome sequence of Marispirochaeta sp. strain JC444.</title>
        <authorList>
            <person name="Shivani Y."/>
            <person name="Subhash Y."/>
            <person name="Sasikala C."/>
            <person name="Ramana C."/>
        </authorList>
    </citation>
    <scope>NUCLEOTIDE SEQUENCE [LARGE SCALE GENOMIC DNA]</scope>
    <source>
        <strain evidence="4 5">JC444</strain>
    </source>
</reference>
<feature type="domain" description="Fibronectin type-III" evidence="3">
    <location>
        <begin position="41"/>
        <end position="129"/>
    </location>
</feature>
<sequence length="243" mass="26900">MSSIAAVVFVLAFVSCPSAGGGSGDEPPTPSEPFITTAPEAPTGVQASDGTYISFIRLTWNASYGADGYEIYWASSIDGTYTAFDTCSGTLYDDYDGGDGTTYFFKIKAYNQFGYSDFSNYDSGWAVDLCNGTWEPDEGYSSITNGSWFNNQFMPMSPGYVSYRGWMQRGKTYRIVITDFYYPDNADLSLYSTYGDILTRSNSGSGGEDEVIYYSAPDTGYYFFRVVNWLGDSFTFSIGFYEM</sequence>
<feature type="signal peptide" evidence="2">
    <location>
        <begin position="1"/>
        <end position="19"/>
    </location>
</feature>
<proteinExistence type="predicted"/>
<dbReference type="Proteomes" id="UP000192343">
    <property type="component" value="Unassembled WGS sequence"/>
</dbReference>
<keyword evidence="2" id="KW-0732">Signal</keyword>
<dbReference type="AlphaFoldDB" id="A0A1Y1RT61"/>
<protein>
    <recommendedName>
        <fullName evidence="3">Fibronectin type-III domain-containing protein</fullName>
    </recommendedName>
</protein>
<dbReference type="STRING" id="1963862.B4O97_18275"/>
<evidence type="ECO:0000259" key="3">
    <source>
        <dbReference type="PROSITE" id="PS50853"/>
    </source>
</evidence>
<comment type="caution">
    <text evidence="4">The sequence shown here is derived from an EMBL/GenBank/DDBJ whole genome shotgun (WGS) entry which is preliminary data.</text>
</comment>
<dbReference type="InterPro" id="IPR003961">
    <property type="entry name" value="FN3_dom"/>
</dbReference>
<accession>A0A1Y1RT61</accession>
<evidence type="ECO:0000313" key="5">
    <source>
        <dbReference type="Proteomes" id="UP000192343"/>
    </source>
</evidence>
<dbReference type="PROSITE" id="PS50853">
    <property type="entry name" value="FN3"/>
    <property type="match status" value="1"/>
</dbReference>
<dbReference type="Gene3D" id="2.60.40.10">
    <property type="entry name" value="Immunoglobulins"/>
    <property type="match status" value="1"/>
</dbReference>
<evidence type="ECO:0000256" key="2">
    <source>
        <dbReference type="SAM" id="SignalP"/>
    </source>
</evidence>
<evidence type="ECO:0000256" key="1">
    <source>
        <dbReference type="SAM" id="MobiDB-lite"/>
    </source>
</evidence>
<name>A0A1Y1RT61_9SPIO</name>
<gene>
    <name evidence="4" type="ORF">B4O97_18275</name>
</gene>
<dbReference type="CDD" id="cd00063">
    <property type="entry name" value="FN3"/>
    <property type="match status" value="1"/>
</dbReference>
<organism evidence="4 5">
    <name type="scientific">Marispirochaeta aestuarii</name>
    <dbReference type="NCBI Taxonomy" id="1963862"/>
    <lineage>
        <taxon>Bacteria</taxon>
        <taxon>Pseudomonadati</taxon>
        <taxon>Spirochaetota</taxon>
        <taxon>Spirochaetia</taxon>
        <taxon>Spirochaetales</taxon>
        <taxon>Spirochaetaceae</taxon>
        <taxon>Marispirochaeta</taxon>
    </lineage>
</organism>
<feature type="chain" id="PRO_5012982671" description="Fibronectin type-III domain-containing protein" evidence="2">
    <location>
        <begin position="20"/>
        <end position="243"/>
    </location>
</feature>
<dbReference type="Gene3D" id="2.60.120.380">
    <property type="match status" value="1"/>
</dbReference>
<evidence type="ECO:0000313" key="4">
    <source>
        <dbReference type="EMBL" id="ORC30272.1"/>
    </source>
</evidence>
<dbReference type="InterPro" id="IPR013783">
    <property type="entry name" value="Ig-like_fold"/>
</dbReference>
<dbReference type="EMBL" id="MWQY01000033">
    <property type="protein sequence ID" value="ORC30272.1"/>
    <property type="molecule type" value="Genomic_DNA"/>
</dbReference>
<feature type="region of interest" description="Disordered" evidence="1">
    <location>
        <begin position="21"/>
        <end position="41"/>
    </location>
</feature>
<keyword evidence="5" id="KW-1185">Reference proteome</keyword>